<gene>
    <name evidence="2" type="ORF">Q75_17050</name>
</gene>
<evidence type="ECO:0000313" key="2">
    <source>
        <dbReference type="EMBL" id="KUP04022.1"/>
    </source>
</evidence>
<dbReference type="Proteomes" id="UP000074108">
    <property type="component" value="Unassembled WGS sequence"/>
</dbReference>
<dbReference type="AlphaFoldDB" id="A0A147K404"/>
<keyword evidence="3" id="KW-1185">Reference proteome</keyword>
<reference evidence="2 3" key="1">
    <citation type="journal article" date="2016" name="Front. Microbiol.">
        <title>Microevolution Analysis of Bacillus coahuilensis Unveils Differences in Phosphorus Acquisition Strategies and Their Regulation.</title>
        <authorList>
            <person name="Gomez-Lunar Z."/>
            <person name="Hernandez-Gonzalez I."/>
            <person name="Rodriguez-Torres M.D."/>
            <person name="Souza V."/>
            <person name="Olmedo-Alvarez G."/>
        </authorList>
    </citation>
    <scope>NUCLEOTIDE SEQUENCE [LARGE SCALE GENOMIC DNA]</scope>
    <source>
        <strain evidence="3">p1.1.43</strain>
    </source>
</reference>
<sequence length="141" mass="16426">MKEIILFIAEVVNELHDFFIYFTNSLGLELNDKQLHLWIMGIIGIIFFFGVQIVFKWLSNWSITAISFIYTFTVMVVIVFAIEIQQKITNRGNMEFADAVIGLWGFLLFFIAFLIIKGLMVLGIWIVKKVRVRYEGKHLKG</sequence>
<dbReference type="RefSeq" id="WP_059352100.1">
    <property type="nucleotide sequence ID" value="NZ_LDYG01000057.1"/>
</dbReference>
<organism evidence="2 3">
    <name type="scientific">Bacillus coahuilensis p1.1.43</name>
    <dbReference type="NCBI Taxonomy" id="1150625"/>
    <lineage>
        <taxon>Bacteria</taxon>
        <taxon>Bacillati</taxon>
        <taxon>Bacillota</taxon>
        <taxon>Bacilli</taxon>
        <taxon>Bacillales</taxon>
        <taxon>Bacillaceae</taxon>
        <taxon>Bacillus</taxon>
    </lineage>
</organism>
<keyword evidence="1" id="KW-0472">Membrane</keyword>
<keyword evidence="1" id="KW-1133">Transmembrane helix</keyword>
<proteinExistence type="predicted"/>
<dbReference type="STRING" id="1150625.Q75_17050"/>
<keyword evidence="1" id="KW-0812">Transmembrane</keyword>
<comment type="caution">
    <text evidence="2">The sequence shown here is derived from an EMBL/GenBank/DDBJ whole genome shotgun (WGS) entry which is preliminary data.</text>
</comment>
<name>A0A147K404_9BACI</name>
<protein>
    <submittedName>
        <fullName evidence="2">Membrane protein</fullName>
    </submittedName>
</protein>
<feature type="transmembrane region" description="Helical" evidence="1">
    <location>
        <begin position="35"/>
        <end position="55"/>
    </location>
</feature>
<dbReference type="PATRIC" id="fig|1150625.3.peg.3581"/>
<evidence type="ECO:0000313" key="3">
    <source>
        <dbReference type="Proteomes" id="UP000074108"/>
    </source>
</evidence>
<feature type="transmembrane region" description="Helical" evidence="1">
    <location>
        <begin position="102"/>
        <end position="127"/>
    </location>
</feature>
<accession>A0A147K404</accession>
<dbReference type="EMBL" id="LDYG01000057">
    <property type="protein sequence ID" value="KUP04022.1"/>
    <property type="molecule type" value="Genomic_DNA"/>
</dbReference>
<feature type="transmembrane region" description="Helical" evidence="1">
    <location>
        <begin position="62"/>
        <end position="82"/>
    </location>
</feature>
<evidence type="ECO:0000256" key="1">
    <source>
        <dbReference type="SAM" id="Phobius"/>
    </source>
</evidence>
<dbReference type="OrthoDB" id="2868470at2"/>